<sequence length="127" mass="14483">MMTNLTTTDRRRPRVAGTFISPIVRWRYFTTSTIIIRVKPTKRNELHPIIVRDEEPLKTRGALSLSTVAAAAVARDIRPAHTPFARARPRSCASRDCKFEDDNFPYCVRLDTVETLPTRTQIGLPFV</sequence>
<reference evidence="1" key="1">
    <citation type="submission" date="2022-02" db="EMBL/GenBank/DDBJ databases">
        <authorList>
            <person name="King R."/>
        </authorList>
    </citation>
    <scope>NUCLEOTIDE SEQUENCE</scope>
</reference>
<dbReference type="Proteomes" id="UP001154329">
    <property type="component" value="Chromosome 3"/>
</dbReference>
<name>A0A9P0JAC1_APHGO</name>
<dbReference type="AlphaFoldDB" id="A0A9P0JAC1"/>
<gene>
    <name evidence="1" type="ORF">APHIGO_LOCUS9769</name>
</gene>
<reference evidence="1" key="2">
    <citation type="submission" date="2022-10" db="EMBL/GenBank/DDBJ databases">
        <authorList>
            <consortium name="ENA_rothamsted_submissions"/>
            <consortium name="culmorum"/>
            <person name="King R."/>
        </authorList>
    </citation>
    <scope>NUCLEOTIDE SEQUENCE</scope>
</reference>
<organism evidence="1 2">
    <name type="scientific">Aphis gossypii</name>
    <name type="common">Cotton aphid</name>
    <dbReference type="NCBI Taxonomy" id="80765"/>
    <lineage>
        <taxon>Eukaryota</taxon>
        <taxon>Metazoa</taxon>
        <taxon>Ecdysozoa</taxon>
        <taxon>Arthropoda</taxon>
        <taxon>Hexapoda</taxon>
        <taxon>Insecta</taxon>
        <taxon>Pterygota</taxon>
        <taxon>Neoptera</taxon>
        <taxon>Paraneoptera</taxon>
        <taxon>Hemiptera</taxon>
        <taxon>Sternorrhyncha</taxon>
        <taxon>Aphidomorpha</taxon>
        <taxon>Aphidoidea</taxon>
        <taxon>Aphididae</taxon>
        <taxon>Aphidini</taxon>
        <taxon>Aphis</taxon>
        <taxon>Aphis</taxon>
    </lineage>
</organism>
<accession>A0A9P0JAC1</accession>
<proteinExistence type="predicted"/>
<dbReference type="EMBL" id="OU899036">
    <property type="protein sequence ID" value="CAH1733463.1"/>
    <property type="molecule type" value="Genomic_DNA"/>
</dbReference>
<evidence type="ECO:0000313" key="2">
    <source>
        <dbReference type="Proteomes" id="UP001154329"/>
    </source>
</evidence>
<protein>
    <submittedName>
        <fullName evidence="1">Uncharacterized protein</fullName>
    </submittedName>
</protein>
<keyword evidence="2" id="KW-1185">Reference proteome</keyword>
<evidence type="ECO:0000313" key="1">
    <source>
        <dbReference type="EMBL" id="CAH1733463.1"/>
    </source>
</evidence>